<name>A0A0A9CFL3_ARUDO</name>
<protein>
    <submittedName>
        <fullName evidence="1">Uncharacterized protein</fullName>
    </submittedName>
</protein>
<organism evidence="1">
    <name type="scientific">Arundo donax</name>
    <name type="common">Giant reed</name>
    <name type="synonym">Donax arundinaceus</name>
    <dbReference type="NCBI Taxonomy" id="35708"/>
    <lineage>
        <taxon>Eukaryota</taxon>
        <taxon>Viridiplantae</taxon>
        <taxon>Streptophyta</taxon>
        <taxon>Embryophyta</taxon>
        <taxon>Tracheophyta</taxon>
        <taxon>Spermatophyta</taxon>
        <taxon>Magnoliopsida</taxon>
        <taxon>Liliopsida</taxon>
        <taxon>Poales</taxon>
        <taxon>Poaceae</taxon>
        <taxon>PACMAD clade</taxon>
        <taxon>Arundinoideae</taxon>
        <taxon>Arundineae</taxon>
        <taxon>Arundo</taxon>
    </lineage>
</organism>
<accession>A0A0A9CFL3</accession>
<reference evidence="1" key="2">
    <citation type="journal article" date="2015" name="Data Brief">
        <title>Shoot transcriptome of the giant reed, Arundo donax.</title>
        <authorList>
            <person name="Barrero R.A."/>
            <person name="Guerrero F.D."/>
            <person name="Moolhuijzen P."/>
            <person name="Goolsby J.A."/>
            <person name="Tidwell J."/>
            <person name="Bellgard S.E."/>
            <person name="Bellgard M.I."/>
        </authorList>
    </citation>
    <scope>NUCLEOTIDE SEQUENCE</scope>
    <source>
        <tissue evidence="1">Shoot tissue taken approximately 20 cm above the soil surface</tissue>
    </source>
</reference>
<proteinExistence type="predicted"/>
<reference evidence="1" key="1">
    <citation type="submission" date="2014-09" db="EMBL/GenBank/DDBJ databases">
        <authorList>
            <person name="Magalhaes I.L.F."/>
            <person name="Oliveira U."/>
            <person name="Santos F.R."/>
            <person name="Vidigal T.H.D.A."/>
            <person name="Brescovit A.D."/>
            <person name="Santos A.J."/>
        </authorList>
    </citation>
    <scope>NUCLEOTIDE SEQUENCE</scope>
    <source>
        <tissue evidence="1">Shoot tissue taken approximately 20 cm above the soil surface</tissue>
    </source>
</reference>
<sequence length="14" mass="1549">MSSCNFSISFAHFA</sequence>
<evidence type="ECO:0000313" key="1">
    <source>
        <dbReference type="EMBL" id="JAD70307.1"/>
    </source>
</evidence>
<dbReference type="EMBL" id="GBRH01227588">
    <property type="protein sequence ID" value="JAD70307.1"/>
    <property type="molecule type" value="Transcribed_RNA"/>
</dbReference>